<dbReference type="SMART" id="SM00822">
    <property type="entry name" value="PKS_KR"/>
    <property type="match status" value="1"/>
</dbReference>
<evidence type="ECO:0000256" key="2">
    <source>
        <dbReference type="ARBA" id="ARBA00023002"/>
    </source>
</evidence>
<dbReference type="PANTHER" id="PTHR42901">
    <property type="entry name" value="ALCOHOL DEHYDROGENASE"/>
    <property type="match status" value="1"/>
</dbReference>
<evidence type="ECO:0000313" key="5">
    <source>
        <dbReference type="EMBL" id="EAW33115.1"/>
    </source>
</evidence>
<reference evidence="5 6" key="1">
    <citation type="journal article" date="2010" name="J. Bacteriol.">
        <title>Genome sequence of the oligotrophic marine Gammaproteobacterium HTCC2143, isolated from the Oregon Coast.</title>
        <authorList>
            <person name="Oh H.M."/>
            <person name="Kang I."/>
            <person name="Ferriera S."/>
            <person name="Giovannoni S.J."/>
            <person name="Cho J.C."/>
        </authorList>
    </citation>
    <scope>NUCLEOTIDE SEQUENCE [LARGE SCALE GENOMIC DNA]</scope>
    <source>
        <strain evidence="5 6">HTCC2143</strain>
    </source>
</reference>
<accession>A0YAG1</accession>
<dbReference type="Gene3D" id="3.40.50.720">
    <property type="entry name" value="NAD(P)-binding Rossmann-like Domain"/>
    <property type="match status" value="1"/>
</dbReference>
<keyword evidence="2" id="KW-0560">Oxidoreductase</keyword>
<organism evidence="5 6">
    <name type="scientific">marine gamma proteobacterium HTCC2143</name>
    <dbReference type="NCBI Taxonomy" id="247633"/>
    <lineage>
        <taxon>Bacteria</taxon>
        <taxon>Pseudomonadati</taxon>
        <taxon>Pseudomonadota</taxon>
        <taxon>Gammaproteobacteria</taxon>
        <taxon>Cellvibrionales</taxon>
        <taxon>Spongiibacteraceae</taxon>
        <taxon>BD1-7 clade</taxon>
    </lineage>
</organism>
<dbReference type="SUPFAM" id="SSF51735">
    <property type="entry name" value="NAD(P)-binding Rossmann-fold domains"/>
    <property type="match status" value="1"/>
</dbReference>
<dbReference type="AlphaFoldDB" id="A0YAG1"/>
<dbReference type="InterPro" id="IPR036291">
    <property type="entry name" value="NAD(P)-bd_dom_sf"/>
</dbReference>
<dbReference type="FunFam" id="3.40.50.720:FF:000047">
    <property type="entry name" value="NADP-dependent L-serine/L-allo-threonine dehydrogenase"/>
    <property type="match status" value="1"/>
</dbReference>
<evidence type="ECO:0000256" key="3">
    <source>
        <dbReference type="RuleBase" id="RU000363"/>
    </source>
</evidence>
<evidence type="ECO:0000313" key="6">
    <source>
        <dbReference type="Proteomes" id="UP000004931"/>
    </source>
</evidence>
<evidence type="ECO:0000256" key="1">
    <source>
        <dbReference type="ARBA" id="ARBA00006484"/>
    </source>
</evidence>
<proteinExistence type="inferred from homology"/>
<sequence>MDYKVALITGASTGIGKAIAESLAQRGVKLILVARRKEQLERLQQELSNITESYVIACDITDKIKLAAALEQLPASFSAVDILVNNAGLALGLKGAQEADWNDWETMINVNCIALAHITRLLLPGMVARHCGHVVNIGSIAGTYPYQGGNVYGATKAFVEQFTLNLKADLLGTPVRATSIEPGMVGQSEFSLVRFKGDKEQAEKVYEGIDALQPIDIANSVVWVLEQPKHVNINRMEIMPVGQAPSRPAYDKKQ</sequence>
<protein>
    <recommendedName>
        <fullName evidence="4">Ketoreductase domain-containing protein</fullName>
    </recommendedName>
</protein>
<dbReference type="GO" id="GO:0016616">
    <property type="term" value="F:oxidoreductase activity, acting on the CH-OH group of donors, NAD or NADP as acceptor"/>
    <property type="evidence" value="ECO:0007669"/>
    <property type="project" value="UniProtKB-ARBA"/>
</dbReference>
<dbReference type="PRINTS" id="PR00080">
    <property type="entry name" value="SDRFAMILY"/>
</dbReference>
<dbReference type="eggNOG" id="COG4221">
    <property type="taxonomic scope" value="Bacteria"/>
</dbReference>
<keyword evidence="6" id="KW-1185">Reference proteome</keyword>
<dbReference type="Pfam" id="PF00106">
    <property type="entry name" value="adh_short"/>
    <property type="match status" value="1"/>
</dbReference>
<dbReference type="InterPro" id="IPR057326">
    <property type="entry name" value="KR_dom"/>
</dbReference>
<dbReference type="EMBL" id="AAVT01000001">
    <property type="protein sequence ID" value="EAW33115.1"/>
    <property type="molecule type" value="Genomic_DNA"/>
</dbReference>
<dbReference type="STRING" id="247633.GP2143_17706"/>
<comment type="similarity">
    <text evidence="1 3">Belongs to the short-chain dehydrogenases/reductases (SDR) family.</text>
</comment>
<comment type="caution">
    <text evidence="5">The sequence shown here is derived from an EMBL/GenBank/DDBJ whole genome shotgun (WGS) entry which is preliminary data.</text>
</comment>
<dbReference type="PANTHER" id="PTHR42901:SF1">
    <property type="entry name" value="ALCOHOL DEHYDROGENASE"/>
    <property type="match status" value="1"/>
</dbReference>
<dbReference type="InterPro" id="IPR002347">
    <property type="entry name" value="SDR_fam"/>
</dbReference>
<gene>
    <name evidence="5" type="ORF">GP2143_17706</name>
</gene>
<dbReference type="Proteomes" id="UP000004931">
    <property type="component" value="Unassembled WGS sequence"/>
</dbReference>
<dbReference type="PRINTS" id="PR00081">
    <property type="entry name" value="GDHRDH"/>
</dbReference>
<evidence type="ECO:0000259" key="4">
    <source>
        <dbReference type="SMART" id="SM00822"/>
    </source>
</evidence>
<name>A0YAG1_9GAMM</name>
<feature type="domain" description="Ketoreductase" evidence="4">
    <location>
        <begin position="4"/>
        <end position="187"/>
    </location>
</feature>